<feature type="transmembrane region" description="Helical" evidence="2">
    <location>
        <begin position="313"/>
        <end position="335"/>
    </location>
</feature>
<protein>
    <submittedName>
        <fullName evidence="3">Putative serine/threonine-protein kinase fray2</fullName>
    </submittedName>
</protein>
<evidence type="ECO:0000256" key="1">
    <source>
        <dbReference type="SAM" id="MobiDB-lite"/>
    </source>
</evidence>
<organism evidence="3">
    <name type="scientific">Aedes albopictus</name>
    <name type="common">Asian tiger mosquito</name>
    <name type="synonym">Stegomyia albopicta</name>
    <dbReference type="NCBI Taxonomy" id="7160"/>
    <lineage>
        <taxon>Eukaryota</taxon>
        <taxon>Metazoa</taxon>
        <taxon>Ecdysozoa</taxon>
        <taxon>Arthropoda</taxon>
        <taxon>Hexapoda</taxon>
        <taxon>Insecta</taxon>
        <taxon>Pterygota</taxon>
        <taxon>Neoptera</taxon>
        <taxon>Endopterygota</taxon>
        <taxon>Diptera</taxon>
        <taxon>Nematocera</taxon>
        <taxon>Culicoidea</taxon>
        <taxon>Culicidae</taxon>
        <taxon>Culicinae</taxon>
        <taxon>Aedini</taxon>
        <taxon>Aedes</taxon>
        <taxon>Stegomyia</taxon>
    </lineage>
</organism>
<dbReference type="GO" id="GO:0016301">
    <property type="term" value="F:kinase activity"/>
    <property type="evidence" value="ECO:0007669"/>
    <property type="project" value="UniProtKB-KW"/>
</dbReference>
<keyword evidence="3" id="KW-0418">Kinase</keyword>
<feature type="non-terminal residue" evidence="3">
    <location>
        <position position="1"/>
    </location>
</feature>
<dbReference type="EMBL" id="GAPW01002422">
    <property type="protein sequence ID" value="JAC11176.1"/>
    <property type="molecule type" value="mRNA"/>
</dbReference>
<reference evidence="3" key="1">
    <citation type="journal article" date="2014" name="PLoS Negl. Trop. Dis.">
        <title>Identification and characterization of seminal fluid proteins in the Asian tiger mosquito, Aedes albopictus.</title>
        <authorList>
            <person name="Boes K.E."/>
            <person name="Ribeiro J.M."/>
            <person name="Wong A."/>
            <person name="Harrington L.C."/>
            <person name="Wolfner M.F."/>
            <person name="Sirot L.K."/>
        </authorList>
    </citation>
    <scope>NUCLEOTIDE SEQUENCE</scope>
    <source>
        <tissue evidence="3">Reproductive organs</tissue>
    </source>
</reference>
<sequence>GKRNVAKSRRPNRLAGIVHLTETETVGLDRSTTAVVAIDEDDPRNGNGEDRRAGDGLRIGADRPRKSTVTNGNVSRVATGNVNGTGIATGIENTIEIEIASAIAMVEDVEIVPVRTVQADRDPIRDPIADLPGNVASLRNGVQEAPTENVDRRAVLSRSTIEDTVSTARTDEKNVVEMNIVASIVITEKDLRDTGIIIKATAAAEETTEVVHVVVAAAGTVAISLTFPGAMIVAIRKGHRCRHPSTISTATRWDREYRMSSITMIRHITVTAYHREWSEQPLCPHTVYPRLDTMRHRHSKRCPRVRRSQAGTVPYLSFICLVHTLLFCLRLRTVFGTFR</sequence>
<evidence type="ECO:0000313" key="3">
    <source>
        <dbReference type="EMBL" id="JAC11176.1"/>
    </source>
</evidence>
<evidence type="ECO:0000256" key="2">
    <source>
        <dbReference type="SAM" id="Phobius"/>
    </source>
</evidence>
<proteinExistence type="evidence at transcript level"/>
<feature type="compositionally biased region" description="Basic and acidic residues" evidence="1">
    <location>
        <begin position="43"/>
        <end position="65"/>
    </location>
</feature>
<feature type="transmembrane region" description="Helical" evidence="2">
    <location>
        <begin position="210"/>
        <end position="235"/>
    </location>
</feature>
<keyword evidence="3" id="KW-0808">Transferase</keyword>
<keyword evidence="2" id="KW-0472">Membrane</keyword>
<name>A0A023ERA8_AEDAL</name>
<keyword evidence="2" id="KW-0812">Transmembrane</keyword>
<feature type="region of interest" description="Disordered" evidence="1">
    <location>
        <begin position="37"/>
        <end position="67"/>
    </location>
</feature>
<accession>A0A023ERA8</accession>
<keyword evidence="2" id="KW-1133">Transmembrane helix</keyword>
<dbReference type="AlphaFoldDB" id="A0A023ERA8"/>